<dbReference type="InterPro" id="IPR008042">
    <property type="entry name" value="Retrotrans_Pao"/>
</dbReference>
<dbReference type="PROSITE" id="PS50994">
    <property type="entry name" value="INTEGRASE"/>
    <property type="match status" value="1"/>
</dbReference>
<dbReference type="Pfam" id="PF03564">
    <property type="entry name" value="DUF1759"/>
    <property type="match status" value="1"/>
</dbReference>
<evidence type="ECO:0000313" key="4">
    <source>
        <dbReference type="Proteomes" id="UP000494040"/>
    </source>
</evidence>
<dbReference type="InterPro" id="IPR001584">
    <property type="entry name" value="Integrase_cat-core"/>
</dbReference>
<dbReference type="GeneID" id="106661794"/>
<dbReference type="Gene3D" id="3.30.70.270">
    <property type="match status" value="1"/>
</dbReference>
<evidence type="ECO:0000313" key="3">
    <source>
        <dbReference type="EnsemblMetazoa" id="XP_014240963.2"/>
    </source>
</evidence>
<dbReference type="InterPro" id="IPR043128">
    <property type="entry name" value="Rev_trsase/Diguanyl_cyclase"/>
</dbReference>
<dbReference type="InterPro" id="IPR043502">
    <property type="entry name" value="DNA/RNA_pol_sf"/>
</dbReference>
<dbReference type="RefSeq" id="XP_014240963.2">
    <property type="nucleotide sequence ID" value="XM_014385477.2"/>
</dbReference>
<dbReference type="InterPro" id="IPR021109">
    <property type="entry name" value="Peptidase_aspartic_dom_sf"/>
</dbReference>
<dbReference type="Pfam" id="PF05380">
    <property type="entry name" value="Peptidase_A17"/>
    <property type="match status" value="1"/>
</dbReference>
<dbReference type="InterPro" id="IPR040676">
    <property type="entry name" value="DUF5641"/>
</dbReference>
<accession>A0A8I6RBV2</accession>
<dbReference type="Gene3D" id="2.40.70.10">
    <property type="entry name" value="Acid Proteases"/>
    <property type="match status" value="1"/>
</dbReference>
<dbReference type="Pfam" id="PF18701">
    <property type="entry name" value="DUF5641"/>
    <property type="match status" value="1"/>
</dbReference>
<dbReference type="Gene3D" id="3.10.10.10">
    <property type="entry name" value="HIV Type 1 Reverse Transcriptase, subunit A, domain 1"/>
    <property type="match status" value="1"/>
</dbReference>
<dbReference type="Gene3D" id="3.30.420.10">
    <property type="entry name" value="Ribonuclease H-like superfamily/Ribonuclease H"/>
    <property type="match status" value="1"/>
</dbReference>
<dbReference type="InterPro" id="IPR036397">
    <property type="entry name" value="RNaseH_sf"/>
</dbReference>
<dbReference type="PANTHER" id="PTHR47331">
    <property type="entry name" value="PHD-TYPE DOMAIN-CONTAINING PROTEIN"/>
    <property type="match status" value="1"/>
</dbReference>
<name>A0A8I6RBV2_CIMLE</name>
<dbReference type="GO" id="GO:0015074">
    <property type="term" value="P:DNA integration"/>
    <property type="evidence" value="ECO:0007669"/>
    <property type="project" value="InterPro"/>
</dbReference>
<organism evidence="3 4">
    <name type="scientific">Cimex lectularius</name>
    <name type="common">Bed bug</name>
    <name type="synonym">Acanthia lectularia</name>
    <dbReference type="NCBI Taxonomy" id="79782"/>
    <lineage>
        <taxon>Eukaryota</taxon>
        <taxon>Metazoa</taxon>
        <taxon>Ecdysozoa</taxon>
        <taxon>Arthropoda</taxon>
        <taxon>Hexapoda</taxon>
        <taxon>Insecta</taxon>
        <taxon>Pterygota</taxon>
        <taxon>Neoptera</taxon>
        <taxon>Paraneoptera</taxon>
        <taxon>Hemiptera</taxon>
        <taxon>Heteroptera</taxon>
        <taxon>Panheteroptera</taxon>
        <taxon>Cimicomorpha</taxon>
        <taxon>Cimicidae</taxon>
        <taxon>Cimex</taxon>
    </lineage>
</organism>
<dbReference type="InterPro" id="IPR012337">
    <property type="entry name" value="RNaseH-like_sf"/>
</dbReference>
<dbReference type="GO" id="GO:0071897">
    <property type="term" value="P:DNA biosynthetic process"/>
    <property type="evidence" value="ECO:0007669"/>
    <property type="project" value="UniProtKB-ARBA"/>
</dbReference>
<proteinExistence type="predicted"/>
<sequence length="1727" mass="195840">MPKISEDRDLEIECMRDEINDLVADIQETLKIGKQCQMDAADPIIFEARISRLDSAFERFLELLRDIRLLMKKAKMPCDELSALKSTIQTQYYEALALSKRKDTNSSHNRTSTQSATHSVQLRLPSLELPSFDGDLTSWSSFRDTYTALVHLNEDITQIQKFHYLQSCLKGSAAQVISAISIGEANYLQAWEALTKRYESNRIRAMNHLTQLFNFKPITKATCSTLEHFSAVVIENCHAFRRMQLPDPSGFVLHTFALRLLDSKTRDRFENEFGGREEIPSFSDFADFLQRQILTLQSSALVSGSPAVSGSDTKTARITRHVFMSTRATSALLRCPICRDKHRIFDCSVLRSWDTKKRWEKIKMMNRCFNCLSSGHSSPACPTERSCRRCDGRHHTLLHFAKAISGSPLGVSAEGPNEDIGTVERSPTRGARAPLKSDSKHAVLAASSKEDTDVLLGTIQARMQGSSGKPYTVRIVVDSGSQRSFITNECAQRLSLPGKPKAHKLVGLGNSAIQGAQLEVACILMPRKTPAPRLRVNAIVIDRICEDMPLRKLPNQWSAFMNDLDLADPSYCTPGPVDFLLGADLLTDILLGDIKKMPEGLPDAINTVFGWVLLGRVDVLSPRKQASLFAASPSDNNDIDDMYKVMSRFWTVEESIGVPKDDPRDTQCEEHFAKTHTRREDGRYVVRLPFKNTPVMLGDSELSARHRFNKLEQRLLRDTALKAEYDRVFRDHMEKGFMSVAVRDGLYFLPHHGVLKDGTTTKLRVVFDASHTTSMGSLNDQLLTGPKLQKDIKDVLLTFRVHKFAMTSDINQMYLQILLADEDQRFQHLFYRSDPAEAVREDEFHRLSFGLSCSPFLALRVLRQLVQDEGERYPLASKALMENVYIDDILTGSDTVKGARMLQQELTDLLRKGGFSLKPWCSNVTDLPDGMYQQSLTFVVPLSNLEDATVKVLGMQWEPNIDCLSFKIQPAKCVLTKRGIMSTIARMYDPLGYLAPVVFRAKVILQRLWECKIGWDEQIPEQLGTEWTRLYDYLPVLNSLKLPRCLIPYHPTRATLFGFADASALGYATVLYLRVESPGEDPITNLLFAKTRLAPLKTLTIPRLELCAALLLVDVLRSLTNTLTSLSIHEIVLLTDSSTVLSWLHLPPHRLKTFVANRVVKILDHSSLSSWFHVRSEDNAADVASRGTDPLTLVSQHTWQEGPDWIKRPRDEWPLKSYVEEGTDLPEVKPQTVLLATDETDTIEDLIRRFSSYARLTRAVGYVRRFIENLRVRTEQRINGTLSLREVNASTHSLIKSVQQHHFRKGSTDLRSLNPYVDSLGLLRVGGRLANAPVSHQFKHPIILPYKSYLTQLLIDHLHIVYAHAGPQLLLALLRRRYWVPCARRLVRSRVHHCVRCHRLRAGPITPLMGDLPISRFEQGRAFLNVGVDFAGPFPIRESLRRKAALSKAYISVFVCLGTKAVHIEVVSQLSSSAFLACLDRFIARRGIPSKIMSDNATNFVGAKRQLAELYEWWNAEKTHQEIKEELVKRGIEWTFIPPAAPHFGGLWEAAVKSMKYHLTRVLQYQPLTFEELSTVTSRVEAILNSRPLYPMSSSPNDYDVLTPGHFIIGDALVSLPQPDWSDHAHHLMTRWQFLQKCTADFWKKWRLEYLTTLQQRPKWQQRTDNLELGTLVVLRDGQAHPLSWQIGRIIEKYPGKDGTVRVVRVKTPIGEYTRPVVRLSPLLPEP</sequence>
<dbReference type="Pfam" id="PF05585">
    <property type="entry name" value="DUF1758"/>
    <property type="match status" value="1"/>
</dbReference>
<reference evidence="3" key="1">
    <citation type="submission" date="2022-01" db="UniProtKB">
        <authorList>
            <consortium name="EnsemblMetazoa"/>
        </authorList>
    </citation>
    <scope>IDENTIFICATION</scope>
</reference>
<protein>
    <recommendedName>
        <fullName evidence="2">Integrase catalytic domain-containing protein</fullName>
    </recommendedName>
</protein>
<dbReference type="SUPFAM" id="SSF53098">
    <property type="entry name" value="Ribonuclease H-like"/>
    <property type="match status" value="1"/>
</dbReference>
<dbReference type="InterPro" id="IPR005312">
    <property type="entry name" value="DUF1759"/>
</dbReference>
<feature type="region of interest" description="Disordered" evidence="1">
    <location>
        <begin position="418"/>
        <end position="437"/>
    </location>
</feature>
<dbReference type="GO" id="GO:0042575">
    <property type="term" value="C:DNA polymerase complex"/>
    <property type="evidence" value="ECO:0007669"/>
    <property type="project" value="UniProtKB-ARBA"/>
</dbReference>
<keyword evidence="4" id="KW-1185">Reference proteome</keyword>
<dbReference type="KEGG" id="clec:106661794"/>
<evidence type="ECO:0000256" key="1">
    <source>
        <dbReference type="SAM" id="MobiDB-lite"/>
    </source>
</evidence>
<dbReference type="EnsemblMetazoa" id="XM_014385477.2">
    <property type="protein sequence ID" value="XP_014240963.2"/>
    <property type="gene ID" value="LOC106661794"/>
</dbReference>
<dbReference type="PANTHER" id="PTHR47331:SF1">
    <property type="entry name" value="GAG-LIKE PROTEIN"/>
    <property type="match status" value="1"/>
</dbReference>
<dbReference type="InterPro" id="IPR041588">
    <property type="entry name" value="Integrase_H2C2"/>
</dbReference>
<dbReference type="GO" id="GO:0003676">
    <property type="term" value="F:nucleic acid binding"/>
    <property type="evidence" value="ECO:0007669"/>
    <property type="project" value="InterPro"/>
</dbReference>
<dbReference type="OMA" id="KECHITS"/>
<dbReference type="SUPFAM" id="SSF56672">
    <property type="entry name" value="DNA/RNA polymerases"/>
    <property type="match status" value="1"/>
</dbReference>
<evidence type="ECO:0000259" key="2">
    <source>
        <dbReference type="PROSITE" id="PS50994"/>
    </source>
</evidence>
<dbReference type="Proteomes" id="UP000494040">
    <property type="component" value="Unassembled WGS sequence"/>
</dbReference>
<feature type="domain" description="Integrase catalytic" evidence="2">
    <location>
        <begin position="1409"/>
        <end position="1612"/>
    </location>
</feature>
<dbReference type="InterPro" id="IPR008737">
    <property type="entry name" value="DUF1758"/>
</dbReference>
<dbReference type="OrthoDB" id="6626799at2759"/>
<dbReference type="Pfam" id="PF17921">
    <property type="entry name" value="Integrase_H2C2"/>
    <property type="match status" value="1"/>
</dbReference>